<evidence type="ECO:0000313" key="1">
    <source>
        <dbReference type="EMBL" id="SDY07701.1"/>
    </source>
</evidence>
<proteinExistence type="predicted"/>
<accession>A0A1H3GWU2</accession>
<organism evidence="1 2">
    <name type="scientific">Evansella caseinilytica</name>
    <dbReference type="NCBI Taxonomy" id="1503961"/>
    <lineage>
        <taxon>Bacteria</taxon>
        <taxon>Bacillati</taxon>
        <taxon>Bacillota</taxon>
        <taxon>Bacilli</taxon>
        <taxon>Bacillales</taxon>
        <taxon>Bacillaceae</taxon>
        <taxon>Evansella</taxon>
    </lineage>
</organism>
<dbReference type="EMBL" id="FNPI01000001">
    <property type="protein sequence ID" value="SDY07701.1"/>
    <property type="molecule type" value="Genomic_DNA"/>
</dbReference>
<reference evidence="2" key="1">
    <citation type="submission" date="2016-10" db="EMBL/GenBank/DDBJ databases">
        <authorList>
            <person name="Varghese N."/>
            <person name="Submissions S."/>
        </authorList>
    </citation>
    <scope>NUCLEOTIDE SEQUENCE [LARGE SCALE GENOMIC DNA]</scope>
    <source>
        <strain evidence="2">SP</strain>
    </source>
</reference>
<dbReference type="OrthoDB" id="1684731at2"/>
<dbReference type="STRING" id="1503961.SAMN05421736_101307"/>
<sequence>MTVASQVKQCVASLKNVEATLNHFAIQSQDREAANIFKDACLTTRRIVVDLERRVGELEFEEPQYKGF</sequence>
<dbReference type="AlphaFoldDB" id="A0A1H3GWU2"/>
<name>A0A1H3GWU2_9BACI</name>
<gene>
    <name evidence="1" type="ORF">SAMN05421736_101307</name>
</gene>
<dbReference type="InterPro" id="IPR012452">
    <property type="entry name" value="DUF1657"/>
</dbReference>
<evidence type="ECO:0008006" key="3">
    <source>
        <dbReference type="Google" id="ProtNLM"/>
    </source>
</evidence>
<dbReference type="Pfam" id="PF07870">
    <property type="entry name" value="DUF1657"/>
    <property type="match status" value="1"/>
</dbReference>
<protein>
    <recommendedName>
        <fullName evidence="3">DUF1657 domain-containing protein</fullName>
    </recommendedName>
</protein>
<evidence type="ECO:0000313" key="2">
    <source>
        <dbReference type="Proteomes" id="UP000198935"/>
    </source>
</evidence>
<keyword evidence="2" id="KW-1185">Reference proteome</keyword>
<dbReference type="Proteomes" id="UP000198935">
    <property type="component" value="Unassembled WGS sequence"/>
</dbReference>